<dbReference type="GO" id="GO:0003678">
    <property type="term" value="F:DNA helicase activity"/>
    <property type="evidence" value="ECO:0007669"/>
    <property type="project" value="UniProtKB-ARBA"/>
</dbReference>
<dbReference type="InterPro" id="IPR027417">
    <property type="entry name" value="P-loop_NTPase"/>
</dbReference>
<dbReference type="Gene3D" id="3.40.50.300">
    <property type="entry name" value="P-loop containing nucleotide triphosphate hydrolases"/>
    <property type="match status" value="2"/>
</dbReference>
<keyword evidence="1" id="KW-0547">Nucleotide-binding</keyword>
<proteinExistence type="predicted"/>
<evidence type="ECO:0000259" key="3">
    <source>
        <dbReference type="Pfam" id="PF13538"/>
    </source>
</evidence>
<feature type="domain" description="UvrD-like helicase C-terminal" evidence="3">
    <location>
        <begin position="338"/>
        <end position="386"/>
    </location>
</feature>
<dbReference type="InterPro" id="IPR027785">
    <property type="entry name" value="UvrD-like_helicase_C"/>
</dbReference>
<dbReference type="GO" id="GO:0005524">
    <property type="term" value="F:ATP binding"/>
    <property type="evidence" value="ECO:0007669"/>
    <property type="project" value="UniProtKB-KW"/>
</dbReference>
<dbReference type="Pfam" id="PF13538">
    <property type="entry name" value="UvrD_C_2"/>
    <property type="match status" value="1"/>
</dbReference>
<evidence type="ECO:0000313" key="4">
    <source>
        <dbReference type="EMBL" id="PIY71807.1"/>
    </source>
</evidence>
<protein>
    <recommendedName>
        <fullName evidence="3">UvrD-like helicase C-terminal domain-containing protein</fullName>
    </recommendedName>
</protein>
<evidence type="ECO:0000313" key="5">
    <source>
        <dbReference type="Proteomes" id="UP000229401"/>
    </source>
</evidence>
<comment type="caution">
    <text evidence="4">The sequence shown here is derived from an EMBL/GenBank/DDBJ whole genome shotgun (WGS) entry which is preliminary data.</text>
</comment>
<dbReference type="Pfam" id="PF13604">
    <property type="entry name" value="AAA_30"/>
    <property type="match status" value="1"/>
</dbReference>
<dbReference type="SUPFAM" id="SSF52540">
    <property type="entry name" value="P-loop containing nucleoside triphosphate hydrolases"/>
    <property type="match status" value="1"/>
</dbReference>
<keyword evidence="2" id="KW-0067">ATP-binding</keyword>
<dbReference type="PANTHER" id="PTHR43788">
    <property type="entry name" value="DNA2/NAM7 HELICASE FAMILY MEMBER"/>
    <property type="match status" value="1"/>
</dbReference>
<evidence type="ECO:0000256" key="1">
    <source>
        <dbReference type="ARBA" id="ARBA00022741"/>
    </source>
</evidence>
<sequence length="387" mass="44624">MSFLSIDQKNAIEKIIFWFINEASSKQYISLGGYAGTGKTTLISILRKKLTMTNKNLKVGFASYTGKAARVLKQKLNEQKVIYKQDTVGTIHSLIYSPITNEKEEIVGWKQKEKIDRNLIIIDEASMVDEQIWNHLVSYNIPIIVVGDHGQLPPIQGDFNLMEKPQILLQQIHRQAQDNPIIGLSIQAREYGFVRPGIYSDHVIKYKKNNDETQNIVEEALSNYNSQTLILCGFNHTRQKLNTFIRKSLGFESPFPQSGDRVICLRNNHASHIFNGMLGTIIDIQKHDNDWYETSISLDDEEKQYHGLISIKQFGQKTGLNFTDKRSQIMKGDLFDFGYALTVHKAQGSQAKKVVLFEERFRKMTNDKWRRWLYTAITRAEEELIIF</sequence>
<dbReference type="Gene3D" id="2.30.30.940">
    <property type="match status" value="1"/>
</dbReference>
<accession>A0A2M7QHK2</accession>
<evidence type="ECO:0000256" key="2">
    <source>
        <dbReference type="ARBA" id="ARBA00022840"/>
    </source>
</evidence>
<dbReference type="CDD" id="cd18809">
    <property type="entry name" value="SF1_C_RecD"/>
    <property type="match status" value="1"/>
</dbReference>
<dbReference type="InterPro" id="IPR050534">
    <property type="entry name" value="Coronavir_polyprotein_1ab"/>
</dbReference>
<dbReference type="PANTHER" id="PTHR43788:SF6">
    <property type="entry name" value="DNA HELICASE B"/>
    <property type="match status" value="1"/>
</dbReference>
<dbReference type="Proteomes" id="UP000229401">
    <property type="component" value="Unassembled WGS sequence"/>
</dbReference>
<organism evidence="4 5">
    <name type="scientific">Candidatus Roizmanbacteria bacterium CG_4_10_14_0_8_um_filter_33_9</name>
    <dbReference type="NCBI Taxonomy" id="1974826"/>
    <lineage>
        <taxon>Bacteria</taxon>
        <taxon>Candidatus Roizmaniibacteriota</taxon>
    </lineage>
</organism>
<reference evidence="5" key="1">
    <citation type="submission" date="2017-09" db="EMBL/GenBank/DDBJ databases">
        <title>Depth-based differentiation of microbial function through sediment-hosted aquifers and enrichment of novel symbionts in the deep terrestrial subsurface.</title>
        <authorList>
            <person name="Probst A.J."/>
            <person name="Ladd B."/>
            <person name="Jarett J.K."/>
            <person name="Geller-Mcgrath D.E."/>
            <person name="Sieber C.M.K."/>
            <person name="Emerson J.B."/>
            <person name="Anantharaman K."/>
            <person name="Thomas B.C."/>
            <person name="Malmstrom R."/>
            <person name="Stieglmeier M."/>
            <person name="Klingl A."/>
            <person name="Woyke T."/>
            <person name="Ryan C.M."/>
            <person name="Banfield J.F."/>
        </authorList>
    </citation>
    <scope>NUCLEOTIDE SEQUENCE [LARGE SCALE GENOMIC DNA]</scope>
</reference>
<dbReference type="AlphaFoldDB" id="A0A2M7QHK2"/>
<name>A0A2M7QHK2_9BACT</name>
<dbReference type="EMBL" id="PFLI01000141">
    <property type="protein sequence ID" value="PIY71807.1"/>
    <property type="molecule type" value="Genomic_DNA"/>
</dbReference>
<gene>
    <name evidence="4" type="ORF">COY87_04235</name>
</gene>